<protein>
    <recommendedName>
        <fullName evidence="4">Outer membrane protein assembly factor BamC</fullName>
    </recommendedName>
</protein>
<reference evidence="2 3" key="1">
    <citation type="submission" date="2019-06" db="EMBL/GenBank/DDBJ databases">
        <title>Metagenome assembled Genome of Spiribacter salinus SL48-SHIP from the microbial mat of Salt Lake 48 (Novosibirsk region, Russia).</title>
        <authorList>
            <person name="Shipova A."/>
            <person name="Rozanov A.S."/>
            <person name="Bryanskaya A.V."/>
            <person name="Peltek S.E."/>
        </authorList>
    </citation>
    <scope>NUCLEOTIDE SEQUENCE [LARGE SCALE GENOMIC DNA]</scope>
    <source>
        <strain evidence="2">SL48-SHIP-2</strain>
    </source>
</reference>
<feature type="signal peptide" evidence="1">
    <location>
        <begin position="1"/>
        <end position="17"/>
    </location>
</feature>
<gene>
    <name evidence="2" type="ORF">FKY71_14895</name>
</gene>
<comment type="caution">
    <text evidence="2">The sequence shown here is derived from an EMBL/GenBank/DDBJ whole genome shotgun (WGS) entry which is preliminary data.</text>
</comment>
<evidence type="ECO:0008006" key="4">
    <source>
        <dbReference type="Google" id="ProtNLM"/>
    </source>
</evidence>
<proteinExistence type="predicted"/>
<feature type="chain" id="PRO_5021958151" description="Outer membrane protein assembly factor BamC" evidence="1">
    <location>
        <begin position="18"/>
        <end position="158"/>
    </location>
</feature>
<evidence type="ECO:0000313" key="3">
    <source>
        <dbReference type="Proteomes" id="UP000315400"/>
    </source>
</evidence>
<name>A0A540VNF1_9GAMM</name>
<dbReference type="EMBL" id="VIFK01000247">
    <property type="protein sequence ID" value="TQE98236.1"/>
    <property type="molecule type" value="Genomic_DNA"/>
</dbReference>
<organism evidence="2 3">
    <name type="scientific">Spiribacter salinus</name>
    <dbReference type="NCBI Taxonomy" id="1335746"/>
    <lineage>
        <taxon>Bacteria</taxon>
        <taxon>Pseudomonadati</taxon>
        <taxon>Pseudomonadota</taxon>
        <taxon>Gammaproteobacteria</taxon>
        <taxon>Chromatiales</taxon>
        <taxon>Ectothiorhodospiraceae</taxon>
        <taxon>Spiribacter</taxon>
    </lineage>
</organism>
<dbReference type="Proteomes" id="UP000315400">
    <property type="component" value="Unassembled WGS sequence"/>
</dbReference>
<keyword evidence="1" id="KW-0732">Signal</keyword>
<evidence type="ECO:0000313" key="2">
    <source>
        <dbReference type="EMBL" id="TQE98236.1"/>
    </source>
</evidence>
<accession>A0A540VNF1</accession>
<evidence type="ECO:0000256" key="1">
    <source>
        <dbReference type="SAM" id="SignalP"/>
    </source>
</evidence>
<dbReference type="PROSITE" id="PS51257">
    <property type="entry name" value="PROKAR_LIPOPROTEIN"/>
    <property type="match status" value="1"/>
</dbReference>
<dbReference type="AlphaFoldDB" id="A0A540VNF1"/>
<sequence>MKAYQWMLAAGVSLAVAGCAVSPEPQKTPMEIQSMQTRTFDTPKEVAFPSVVSVFQDLGYSIQTADIASGLISADSASENSPWLTAFTGQSQVRQTRATAFVEEIRDDTSVRLNFVESQETSSAYGRSDRNDTPIHDAELYQNAFERIENAIFVREGR</sequence>